<evidence type="ECO:0000313" key="3">
    <source>
        <dbReference type="Proteomes" id="UP000799772"/>
    </source>
</evidence>
<keyword evidence="1" id="KW-0732">Signal</keyword>
<dbReference type="OrthoDB" id="3624042at2759"/>
<reference evidence="2" key="1">
    <citation type="journal article" date="2020" name="Stud. Mycol.">
        <title>101 Dothideomycetes genomes: a test case for predicting lifestyles and emergence of pathogens.</title>
        <authorList>
            <person name="Haridas S."/>
            <person name="Albert R."/>
            <person name="Binder M."/>
            <person name="Bloem J."/>
            <person name="Labutti K."/>
            <person name="Salamov A."/>
            <person name="Andreopoulos B."/>
            <person name="Baker S."/>
            <person name="Barry K."/>
            <person name="Bills G."/>
            <person name="Bluhm B."/>
            <person name="Cannon C."/>
            <person name="Castanera R."/>
            <person name="Culley D."/>
            <person name="Daum C."/>
            <person name="Ezra D."/>
            <person name="Gonzalez J."/>
            <person name="Henrissat B."/>
            <person name="Kuo A."/>
            <person name="Liang C."/>
            <person name="Lipzen A."/>
            <person name="Lutzoni F."/>
            <person name="Magnuson J."/>
            <person name="Mondo S."/>
            <person name="Nolan M."/>
            <person name="Ohm R."/>
            <person name="Pangilinan J."/>
            <person name="Park H.-J."/>
            <person name="Ramirez L."/>
            <person name="Alfaro M."/>
            <person name="Sun H."/>
            <person name="Tritt A."/>
            <person name="Yoshinaga Y."/>
            <person name="Zwiers L.-H."/>
            <person name="Turgeon B."/>
            <person name="Goodwin S."/>
            <person name="Spatafora J."/>
            <person name="Crous P."/>
            <person name="Grigoriev I."/>
        </authorList>
    </citation>
    <scope>NUCLEOTIDE SEQUENCE</scope>
    <source>
        <strain evidence="2">CBS 133067</strain>
    </source>
</reference>
<sequence>MQFSVFSFAALLAASSVLAIPAASATSSTPATVQSAPATNLTAELETDVAKGAQSCKAVDFLTEVTYNVHIGEPFKQSHCSDTKKKLNAANIIGSNAGFGCHKTRKHHMFITFETGRGHGGKINKIFDNEFPEVNGFNCPNF</sequence>
<feature type="signal peptide" evidence="1">
    <location>
        <begin position="1"/>
        <end position="19"/>
    </location>
</feature>
<feature type="chain" id="PRO_5040418427" evidence="1">
    <location>
        <begin position="20"/>
        <end position="142"/>
    </location>
</feature>
<proteinExistence type="predicted"/>
<accession>A0A9P4IQT8</accession>
<dbReference type="Proteomes" id="UP000799772">
    <property type="component" value="Unassembled WGS sequence"/>
</dbReference>
<keyword evidence="3" id="KW-1185">Reference proteome</keyword>
<organism evidence="2 3">
    <name type="scientific">Rhizodiscina lignyota</name>
    <dbReference type="NCBI Taxonomy" id="1504668"/>
    <lineage>
        <taxon>Eukaryota</taxon>
        <taxon>Fungi</taxon>
        <taxon>Dikarya</taxon>
        <taxon>Ascomycota</taxon>
        <taxon>Pezizomycotina</taxon>
        <taxon>Dothideomycetes</taxon>
        <taxon>Pleosporomycetidae</taxon>
        <taxon>Aulographales</taxon>
        <taxon>Rhizodiscinaceae</taxon>
        <taxon>Rhizodiscina</taxon>
    </lineage>
</organism>
<evidence type="ECO:0000313" key="2">
    <source>
        <dbReference type="EMBL" id="KAF2104089.1"/>
    </source>
</evidence>
<protein>
    <submittedName>
        <fullName evidence="2">Uncharacterized protein</fullName>
    </submittedName>
</protein>
<dbReference type="EMBL" id="ML978121">
    <property type="protein sequence ID" value="KAF2104089.1"/>
    <property type="molecule type" value="Genomic_DNA"/>
</dbReference>
<name>A0A9P4IQT8_9PEZI</name>
<evidence type="ECO:0000256" key="1">
    <source>
        <dbReference type="SAM" id="SignalP"/>
    </source>
</evidence>
<dbReference type="AlphaFoldDB" id="A0A9P4IQT8"/>
<gene>
    <name evidence="2" type="ORF">NA57DRAFT_70301</name>
</gene>
<comment type="caution">
    <text evidence="2">The sequence shown here is derived from an EMBL/GenBank/DDBJ whole genome shotgun (WGS) entry which is preliminary data.</text>
</comment>